<gene>
    <name evidence="5" type="ORF">C6P46_006067</name>
</gene>
<dbReference type="GO" id="GO:0006004">
    <property type="term" value="P:fucose metabolic process"/>
    <property type="evidence" value="ECO:0007669"/>
    <property type="project" value="UniProtKB-KW"/>
</dbReference>
<dbReference type="AlphaFoldDB" id="A0A9P7B4S6"/>
<keyword evidence="2" id="KW-0294">Fucose metabolism</keyword>
<feature type="compositionally biased region" description="Low complexity" evidence="4">
    <location>
        <begin position="385"/>
        <end position="404"/>
    </location>
</feature>
<dbReference type="OrthoDB" id="423313at2759"/>
<evidence type="ECO:0000256" key="2">
    <source>
        <dbReference type="ARBA" id="ARBA00023253"/>
    </source>
</evidence>
<name>A0A9P7B4S6_RHOMI</name>
<dbReference type="CDD" id="cd11296">
    <property type="entry name" value="O-FucT_like"/>
    <property type="match status" value="1"/>
</dbReference>
<evidence type="ECO:0000313" key="5">
    <source>
        <dbReference type="EMBL" id="KAG0658108.1"/>
    </source>
</evidence>
<dbReference type="Gene3D" id="3.40.50.11350">
    <property type="match status" value="1"/>
</dbReference>
<dbReference type="InterPro" id="IPR027443">
    <property type="entry name" value="IPNS-like_sf"/>
</dbReference>
<reference evidence="5 6" key="1">
    <citation type="submission" date="2020-11" db="EMBL/GenBank/DDBJ databases">
        <title>Kefir isolates.</title>
        <authorList>
            <person name="Marcisauskas S."/>
            <person name="Kim Y."/>
            <person name="Blasche S."/>
        </authorList>
    </citation>
    <scope>NUCLEOTIDE SEQUENCE [LARGE SCALE GENOMIC DNA]</scope>
    <source>
        <strain evidence="5 6">KR</strain>
    </source>
</reference>
<comment type="caution">
    <text evidence="5">The sequence shown here is derived from an EMBL/GenBank/DDBJ whole genome shotgun (WGS) entry which is preliminary data.</text>
</comment>
<dbReference type="SUPFAM" id="SSF51197">
    <property type="entry name" value="Clavaminate synthase-like"/>
    <property type="match status" value="1"/>
</dbReference>
<dbReference type="Pfam" id="PF10250">
    <property type="entry name" value="O-FucT"/>
    <property type="match status" value="1"/>
</dbReference>
<dbReference type="GO" id="GO:0016740">
    <property type="term" value="F:transferase activity"/>
    <property type="evidence" value="ECO:0007669"/>
    <property type="project" value="UniProtKB-KW"/>
</dbReference>
<protein>
    <submittedName>
        <fullName evidence="5">Uncharacterized protein</fullName>
    </submittedName>
</protein>
<dbReference type="Gene3D" id="2.60.120.330">
    <property type="entry name" value="B-lactam Antibiotic, Isopenicillin N Synthase, Chain"/>
    <property type="match status" value="1"/>
</dbReference>
<keyword evidence="1" id="KW-0808">Transferase</keyword>
<organism evidence="5 6">
    <name type="scientific">Rhodotorula mucilaginosa</name>
    <name type="common">Yeast</name>
    <name type="synonym">Rhodotorula rubra</name>
    <dbReference type="NCBI Taxonomy" id="5537"/>
    <lineage>
        <taxon>Eukaryota</taxon>
        <taxon>Fungi</taxon>
        <taxon>Dikarya</taxon>
        <taxon>Basidiomycota</taxon>
        <taxon>Pucciniomycotina</taxon>
        <taxon>Microbotryomycetes</taxon>
        <taxon>Sporidiobolales</taxon>
        <taxon>Sporidiobolaceae</taxon>
        <taxon>Rhodotorula</taxon>
    </lineage>
</organism>
<proteinExistence type="predicted"/>
<keyword evidence="3" id="KW-0119">Carbohydrate metabolism</keyword>
<keyword evidence="6" id="KW-1185">Reference proteome</keyword>
<evidence type="ECO:0000256" key="1">
    <source>
        <dbReference type="ARBA" id="ARBA00022679"/>
    </source>
</evidence>
<feature type="region of interest" description="Disordered" evidence="4">
    <location>
        <begin position="363"/>
        <end position="404"/>
    </location>
</feature>
<dbReference type="Proteomes" id="UP000777482">
    <property type="component" value="Unassembled WGS sequence"/>
</dbReference>
<dbReference type="EMBL" id="PUHQ01000071">
    <property type="protein sequence ID" value="KAG0658108.1"/>
    <property type="molecule type" value="Genomic_DNA"/>
</dbReference>
<accession>A0A9P7B4S6</accession>
<evidence type="ECO:0000256" key="4">
    <source>
        <dbReference type="SAM" id="MobiDB-lite"/>
    </source>
</evidence>
<dbReference type="InterPro" id="IPR019378">
    <property type="entry name" value="GDP-Fuc_O-FucTrfase"/>
</dbReference>
<sequence length="898" mass="100451">MLPVVDLDIYRESNDASLVAAEARKTAEALIEYGALVVRDSRVSEEANERFLDVMEDYFAQPYEALQQDLRPEPKCRSSESCRAVIAALDPEERPLDLEGGHADPNFFYRMGKAPPTTEFPSLRMENVIPHAFATTWQASMEEWGTQIKSAVEGVSEMLAEGLGLERSTFLRAGEFGSHLLAPTATDLQKSQFSHHSWPLPLSGLAYLGAEYGQADRGQAPARLFARTGRQAARADRACGVPAGYHEVVCTSRTVAALKERLDNRSTCHRPQIRISSTFFHHLSSDETLSPIEFSERAKSSEVVQREVERLRQHGETWDPKRYDEGLKVGELVQNELREIALHASAPSPTLAAVSLLAPPPARAQSRFVDQQQKKGQQRPIFIASPSQWSSPDGSPGDDNGDYSSSWRNAFVGSAAARRRYTRAASPQSRALYLPGAVGIRLKSAIDRVHDLTEGTATGGFNKSLVLRYPEPQPTFFSQLVPDVRYITSMSYGGHANQLVGIINLLYLAKVTNRVAIIPTLTPLHFSGLPQDLSVFYDLDRFVRESGIPAIQLSDLKPFAQDPSQEAATEKISCWSVLERVAGNRNFNDGSMLAHGMDVRNWPLPMEPGPMIWAEDLHEFDYDLGARLAWIKRVNHELLPQRDPPATWKARQDRPNLHENLKDGFDPGRNDPPSDQVLCLDNTFFIATRVFPPAIPPAAPMVRLRPSEGQGWIQAGQYLHFSAHLESLADQYLVALFGLWTKRSIPPFISVHIRRGDFEQARGLTSIEAFTDAVQRVRDTLDRRMDDPASWAGAGHQHQRYFKGVRGKDYAVVVTTDESMDSDFVRHIRAELGWRVLDHDHMRTVETLGEWYPTMIDAAVLARGRGFVGTEWSTFSYLAGSRVKFWNGGVEEWTPSLR</sequence>
<evidence type="ECO:0000313" key="6">
    <source>
        <dbReference type="Proteomes" id="UP000777482"/>
    </source>
</evidence>
<evidence type="ECO:0000256" key="3">
    <source>
        <dbReference type="ARBA" id="ARBA00023277"/>
    </source>
</evidence>